<dbReference type="Proteomes" id="UP000500870">
    <property type="component" value="Chromosome 1"/>
</dbReference>
<organism evidence="1 2">
    <name type="scientific">Agrobacterium pusense</name>
    <dbReference type="NCBI Taxonomy" id="648995"/>
    <lineage>
        <taxon>Bacteria</taxon>
        <taxon>Pseudomonadati</taxon>
        <taxon>Pseudomonadota</taxon>
        <taxon>Alphaproteobacteria</taxon>
        <taxon>Hyphomicrobiales</taxon>
        <taxon>Rhizobiaceae</taxon>
        <taxon>Rhizobium/Agrobacterium group</taxon>
        <taxon>Agrobacterium</taxon>
    </lineage>
</organism>
<protein>
    <submittedName>
        <fullName evidence="1">Uncharacterized protein</fullName>
    </submittedName>
</protein>
<evidence type="ECO:0000313" key="1">
    <source>
        <dbReference type="EMBL" id="QIX22125.1"/>
    </source>
</evidence>
<dbReference type="RefSeq" id="WP_169691989.1">
    <property type="nucleotide sequence ID" value="NZ_CP050898.1"/>
</dbReference>
<evidence type="ECO:0000313" key="2">
    <source>
        <dbReference type="Proteomes" id="UP000500870"/>
    </source>
</evidence>
<accession>A0A6H0ZMQ6</accession>
<dbReference type="CDD" id="cd00085">
    <property type="entry name" value="HNHc"/>
    <property type="match status" value="1"/>
</dbReference>
<dbReference type="InterPro" id="IPR003615">
    <property type="entry name" value="HNH_nuc"/>
</dbReference>
<dbReference type="Gene3D" id="1.10.30.50">
    <property type="match status" value="1"/>
</dbReference>
<dbReference type="AlphaFoldDB" id="A0A6H0ZMQ6"/>
<name>A0A6H0ZMQ6_9HYPH</name>
<dbReference type="EMBL" id="CP050898">
    <property type="protein sequence ID" value="QIX22125.1"/>
    <property type="molecule type" value="Genomic_DNA"/>
</dbReference>
<gene>
    <name evidence="1" type="ORF">FOB41_13690</name>
</gene>
<proteinExistence type="predicted"/>
<reference evidence="1 2" key="1">
    <citation type="submission" date="2020-04" db="EMBL/GenBank/DDBJ databases">
        <title>FDA dAtabase for Regulatory Grade micrObial Sequences (FDA-ARGOS): Supporting development and validation of Infectious Disease Dx tests.</title>
        <authorList>
            <person name="Sciortino C."/>
            <person name="Tallon L."/>
            <person name="Sadzewicz L."/>
            <person name="Vavikolanu K."/>
            <person name="Mehta A."/>
            <person name="Aluvathingal J."/>
            <person name="Nadendla S."/>
            <person name="Nandy P."/>
            <person name="Geyer C."/>
            <person name="Yan Y."/>
            <person name="Sichtig H."/>
        </authorList>
    </citation>
    <scope>NUCLEOTIDE SEQUENCE [LARGE SCALE GENOMIC DNA]</scope>
    <source>
        <strain evidence="1 2">FDAARGOS_633</strain>
    </source>
</reference>
<sequence length="249" mass="29008">MAVWNENLWKREAIWLANNQACYYCKRPIQFENVEIDHFIKRSVSVEEFAALVSQGVIDAKFDVESVENLVPTCPRHNRDKGDLSLRPDYVAIQIPKIARIAEKVRNELKKSGSHWVMERICREIVRGEESGEYSFDEIARFLDQQRNVYGEPPVPPEPLNDTKPPRPEILMKSRASIALRQQHSSIADLAMLIARRDEQARFVTIDGVRLLEFRLRDQMRALVEVRDDVIIVHDVRTKKSSYARYKHP</sequence>